<dbReference type="GeneID" id="76835944"/>
<reference evidence="4" key="1">
    <citation type="submission" date="2022-11" db="EMBL/GenBank/DDBJ databases">
        <title>Complete genome sequence of Methanogenium organophilum DSM 3596.</title>
        <authorList>
            <person name="Chen S.-C."/>
            <person name="Lai S.-J."/>
            <person name="You Y.-T."/>
        </authorList>
    </citation>
    <scope>NUCLEOTIDE SEQUENCE</scope>
    <source>
        <strain evidence="4">DSM 3596</strain>
    </source>
</reference>
<dbReference type="PANTHER" id="PTHR30570">
    <property type="entry name" value="PERIPLASMIC PHOSPHATE BINDING COMPONENT OF PHOSPHATE ABC TRANSPORTER"/>
    <property type="match status" value="1"/>
</dbReference>
<keyword evidence="1" id="KW-0732">Signal</keyword>
<keyword evidence="2" id="KW-0472">Membrane</keyword>
<name>A0A9X9T7C7_METOG</name>
<dbReference type="RefSeq" id="WP_268186443.1">
    <property type="nucleotide sequence ID" value="NZ_CP113361.1"/>
</dbReference>
<dbReference type="PANTHER" id="PTHR30570:SF1">
    <property type="entry name" value="PHOSPHATE-BINDING PROTEIN PSTS"/>
    <property type="match status" value="1"/>
</dbReference>
<keyword evidence="2" id="KW-0812">Transmembrane</keyword>
<evidence type="ECO:0000259" key="3">
    <source>
        <dbReference type="Pfam" id="PF12849"/>
    </source>
</evidence>
<proteinExistence type="predicted"/>
<organism evidence="4 5">
    <name type="scientific">Methanogenium organophilum</name>
    <dbReference type="NCBI Taxonomy" id="2199"/>
    <lineage>
        <taxon>Archaea</taxon>
        <taxon>Methanobacteriati</taxon>
        <taxon>Methanobacteriota</taxon>
        <taxon>Stenosarchaea group</taxon>
        <taxon>Methanomicrobia</taxon>
        <taxon>Methanomicrobiales</taxon>
        <taxon>Methanomicrobiaceae</taxon>
        <taxon>Methanogenium</taxon>
    </lineage>
</organism>
<dbReference type="Gene3D" id="3.40.190.10">
    <property type="entry name" value="Periplasmic binding protein-like II"/>
    <property type="match status" value="2"/>
</dbReference>
<evidence type="ECO:0000256" key="1">
    <source>
        <dbReference type="ARBA" id="ARBA00022729"/>
    </source>
</evidence>
<dbReference type="InterPro" id="IPR050811">
    <property type="entry name" value="Phosphate_ABC_transporter"/>
</dbReference>
<dbReference type="EMBL" id="CP113361">
    <property type="protein sequence ID" value="WAI01223.1"/>
    <property type="molecule type" value="Genomic_DNA"/>
</dbReference>
<dbReference type="InterPro" id="IPR024370">
    <property type="entry name" value="PBP_domain"/>
</dbReference>
<sequence>MIPTIYQYIYMIYGGIRAIMKLVSATVIILVLIAVVSTCGCTNASADGDSAESKIFISGAFALYPMMITWSEEYQKIHPEIQFEISGGGAGKGMTDALSGMVDIGMVSREIYPEEQSQGACWVAVTKDAVVGTINSNNPAAEKILSRGATKSDLEKIFVNNSVTNWGQLDGMEGVDVRINQYSRADACGAASIWAKYIGDYHQENIGGIAVSGDPGLAEAVRADTFGIGFNNINYAYDPTTELPIEGLLILPLDLNENGKIDSNESFYSTRAEIMEAIAKGIYPSPPSRDLNLVTKNEFTGPTKDFVEWILTEGQQYVTENGYIPLPEEVLTSELNTVMESGI</sequence>
<dbReference type="KEGG" id="mou:OU421_12540"/>
<evidence type="ECO:0000313" key="4">
    <source>
        <dbReference type="EMBL" id="WAI01223.1"/>
    </source>
</evidence>
<feature type="domain" description="PBP" evidence="3">
    <location>
        <begin position="49"/>
        <end position="312"/>
    </location>
</feature>
<keyword evidence="5" id="KW-1185">Reference proteome</keyword>
<feature type="transmembrane region" description="Helical" evidence="2">
    <location>
        <begin position="12"/>
        <end position="36"/>
    </location>
</feature>
<gene>
    <name evidence="4" type="ORF">OU421_12540</name>
</gene>
<dbReference type="AlphaFoldDB" id="A0A9X9T7C7"/>
<evidence type="ECO:0000256" key="2">
    <source>
        <dbReference type="SAM" id="Phobius"/>
    </source>
</evidence>
<accession>A0A9X9T7C7</accession>
<dbReference type="Pfam" id="PF12849">
    <property type="entry name" value="PBP_like_2"/>
    <property type="match status" value="1"/>
</dbReference>
<dbReference type="SUPFAM" id="SSF53850">
    <property type="entry name" value="Periplasmic binding protein-like II"/>
    <property type="match status" value="1"/>
</dbReference>
<keyword evidence="2" id="KW-1133">Transmembrane helix</keyword>
<evidence type="ECO:0000313" key="5">
    <source>
        <dbReference type="Proteomes" id="UP001163096"/>
    </source>
</evidence>
<protein>
    <submittedName>
        <fullName evidence="4">PstS family phosphate ABC transporter substrate-binding protein</fullName>
    </submittedName>
</protein>
<dbReference type="Proteomes" id="UP001163096">
    <property type="component" value="Chromosome"/>
</dbReference>